<evidence type="ECO:0000313" key="2">
    <source>
        <dbReference type="Proteomes" id="UP001060085"/>
    </source>
</evidence>
<comment type="caution">
    <text evidence="1">The sequence shown here is derived from an EMBL/GenBank/DDBJ whole genome shotgun (WGS) entry which is preliminary data.</text>
</comment>
<dbReference type="EMBL" id="CM044705">
    <property type="protein sequence ID" value="KAI5664310.1"/>
    <property type="molecule type" value="Genomic_DNA"/>
</dbReference>
<keyword evidence="2" id="KW-1185">Reference proteome</keyword>
<proteinExistence type="predicted"/>
<organism evidence="1 2">
    <name type="scientific">Catharanthus roseus</name>
    <name type="common">Madagascar periwinkle</name>
    <name type="synonym">Vinca rosea</name>
    <dbReference type="NCBI Taxonomy" id="4058"/>
    <lineage>
        <taxon>Eukaryota</taxon>
        <taxon>Viridiplantae</taxon>
        <taxon>Streptophyta</taxon>
        <taxon>Embryophyta</taxon>
        <taxon>Tracheophyta</taxon>
        <taxon>Spermatophyta</taxon>
        <taxon>Magnoliopsida</taxon>
        <taxon>eudicotyledons</taxon>
        <taxon>Gunneridae</taxon>
        <taxon>Pentapetalae</taxon>
        <taxon>asterids</taxon>
        <taxon>lamiids</taxon>
        <taxon>Gentianales</taxon>
        <taxon>Apocynaceae</taxon>
        <taxon>Rauvolfioideae</taxon>
        <taxon>Vinceae</taxon>
        <taxon>Catharanthinae</taxon>
        <taxon>Catharanthus</taxon>
    </lineage>
</organism>
<sequence>MGDGKGKDGGWMRGKGKRKDSETNGARDAPWTEIVTKPTQRTNTYAFRSKFSLALVGAGVPVKGASRYPGVIITTCTSHLYTVECVARLLFYSTRFVPLIHSLIECSSEGQPAHTASGEDGTTGKDRLAKTP</sequence>
<dbReference type="Proteomes" id="UP001060085">
    <property type="component" value="Linkage Group LG05"/>
</dbReference>
<reference evidence="2" key="1">
    <citation type="journal article" date="2023" name="Nat. Plants">
        <title>Single-cell RNA sequencing provides a high-resolution roadmap for understanding the multicellular compartmentation of specialized metabolism.</title>
        <authorList>
            <person name="Sun S."/>
            <person name="Shen X."/>
            <person name="Li Y."/>
            <person name="Li Y."/>
            <person name="Wang S."/>
            <person name="Li R."/>
            <person name="Zhang H."/>
            <person name="Shen G."/>
            <person name="Guo B."/>
            <person name="Wei J."/>
            <person name="Xu J."/>
            <person name="St-Pierre B."/>
            <person name="Chen S."/>
            <person name="Sun C."/>
        </authorList>
    </citation>
    <scope>NUCLEOTIDE SEQUENCE [LARGE SCALE GENOMIC DNA]</scope>
</reference>
<evidence type="ECO:0000313" key="1">
    <source>
        <dbReference type="EMBL" id="KAI5664310.1"/>
    </source>
</evidence>
<protein>
    <submittedName>
        <fullName evidence="1">Uncharacterized protein</fullName>
    </submittedName>
</protein>
<name>A0ACC0AVL4_CATRO</name>
<accession>A0ACC0AVL4</accession>
<gene>
    <name evidence="1" type="ORF">M9H77_23633</name>
</gene>